<reference evidence="1 2" key="1">
    <citation type="submission" date="2015-09" db="EMBL/GenBank/DDBJ databases">
        <authorList>
            <consortium name="Pathogen Informatics"/>
        </authorList>
    </citation>
    <scope>NUCLEOTIDE SEQUENCE [LARGE SCALE GENOMIC DNA]</scope>
    <source>
        <strain evidence="1 2">2789STDY5834957</strain>
    </source>
</reference>
<dbReference type="Pfam" id="PF18143">
    <property type="entry name" value="HAD_SAK_2"/>
    <property type="match status" value="1"/>
</dbReference>
<evidence type="ECO:0000313" key="2">
    <source>
        <dbReference type="Proteomes" id="UP000095762"/>
    </source>
</evidence>
<dbReference type="AlphaFoldDB" id="A0A174PHL4"/>
<sequence>MKVIFLDIDGVLTHTDYLNWQTRHIDPERVRFLAKIVELTDAQIVLTSTWKDGYDRQSGKKDDYYVVLEHVLAEHDLKIYDITDNIPEEVLEQIPSVISLDQLDIHCKHGTGRAAEVEKWLMDHQADGFVILDDEDHDWSDYGFDSHWIQTSWYESGLQEKDVAEAVRILQNKEVRPECT</sequence>
<protein>
    <submittedName>
        <fullName evidence="1">Uncharacterized protein</fullName>
    </submittedName>
</protein>
<dbReference type="InterPro" id="IPR036412">
    <property type="entry name" value="HAD-like_sf"/>
</dbReference>
<accession>A0A174PHL4</accession>
<dbReference type="Proteomes" id="UP000095762">
    <property type="component" value="Unassembled WGS sequence"/>
</dbReference>
<dbReference type="SUPFAM" id="SSF56784">
    <property type="entry name" value="HAD-like"/>
    <property type="match status" value="1"/>
</dbReference>
<dbReference type="RefSeq" id="WP_055059068.1">
    <property type="nucleotide sequence ID" value="NZ_CZBP01000001.1"/>
</dbReference>
<name>A0A174PHL4_9FIRM</name>
<organism evidence="1 2">
    <name type="scientific">Blautia obeum</name>
    <dbReference type="NCBI Taxonomy" id="40520"/>
    <lineage>
        <taxon>Bacteria</taxon>
        <taxon>Bacillati</taxon>
        <taxon>Bacillota</taxon>
        <taxon>Clostridia</taxon>
        <taxon>Lachnospirales</taxon>
        <taxon>Lachnospiraceae</taxon>
        <taxon>Blautia</taxon>
    </lineage>
</organism>
<gene>
    <name evidence="1" type="ORF">ERS852569_00020</name>
</gene>
<proteinExistence type="predicted"/>
<evidence type="ECO:0000313" key="1">
    <source>
        <dbReference type="EMBL" id="CUP57379.1"/>
    </source>
</evidence>
<dbReference type="EMBL" id="CZBP01000001">
    <property type="protein sequence ID" value="CUP57379.1"/>
    <property type="molecule type" value="Genomic_DNA"/>
</dbReference>